<evidence type="ECO:0000313" key="3">
    <source>
        <dbReference type="Proteomes" id="UP000475862"/>
    </source>
</evidence>
<proteinExistence type="predicted"/>
<organism evidence="2 3">
    <name type="scientific">Aphis glycines</name>
    <name type="common">Soybean aphid</name>
    <dbReference type="NCBI Taxonomy" id="307491"/>
    <lineage>
        <taxon>Eukaryota</taxon>
        <taxon>Metazoa</taxon>
        <taxon>Ecdysozoa</taxon>
        <taxon>Arthropoda</taxon>
        <taxon>Hexapoda</taxon>
        <taxon>Insecta</taxon>
        <taxon>Pterygota</taxon>
        <taxon>Neoptera</taxon>
        <taxon>Paraneoptera</taxon>
        <taxon>Hemiptera</taxon>
        <taxon>Sternorrhyncha</taxon>
        <taxon>Aphidomorpha</taxon>
        <taxon>Aphidoidea</taxon>
        <taxon>Aphididae</taxon>
        <taxon>Aphidini</taxon>
        <taxon>Aphis</taxon>
        <taxon>Aphis</taxon>
    </lineage>
</organism>
<sequence length="246" mass="26349">MVGGSSISKLGVAPDSKISAPRIPSPRTILTSPFECSDRFQGQVSSPYRPYSRPNTRCTARSASFSPCIACASKPSPEFGSRSRKNRERPGASFFNGSTTVSAAAGITAADGLELAFSFSLIRVFSASSSASSTRATGSVSDICGVPTRNAILTLGPYRFIHCDGAAAEVISTNNRVLVEQRPAFRMRNPGSYISAAVTTPLGGFIFCCFLRRFLPLLPPHPRFVCEFPPVIAATYLMIVDHKQQV</sequence>
<evidence type="ECO:0000256" key="1">
    <source>
        <dbReference type="SAM" id="MobiDB-lite"/>
    </source>
</evidence>
<feature type="region of interest" description="Disordered" evidence="1">
    <location>
        <begin position="74"/>
        <end position="93"/>
    </location>
</feature>
<dbReference type="EMBL" id="VYZN01000064">
    <property type="protein sequence ID" value="KAE9525057.1"/>
    <property type="molecule type" value="Genomic_DNA"/>
</dbReference>
<protein>
    <submittedName>
        <fullName evidence="2">Uncharacterized protein</fullName>
    </submittedName>
</protein>
<dbReference type="Proteomes" id="UP000475862">
    <property type="component" value="Unassembled WGS sequence"/>
</dbReference>
<reference evidence="2 3" key="1">
    <citation type="submission" date="2019-08" db="EMBL/GenBank/DDBJ databases">
        <title>The genome of the soybean aphid Biotype 1, its phylome, world population structure and adaptation to the North American continent.</title>
        <authorList>
            <person name="Giordano R."/>
            <person name="Donthu R.K."/>
            <person name="Hernandez A.G."/>
            <person name="Wright C.L."/>
            <person name="Zimin A.V."/>
        </authorList>
    </citation>
    <scope>NUCLEOTIDE SEQUENCE [LARGE SCALE GENOMIC DNA]</scope>
    <source>
        <tissue evidence="2">Whole aphids</tissue>
    </source>
</reference>
<evidence type="ECO:0000313" key="2">
    <source>
        <dbReference type="EMBL" id="KAE9525057.1"/>
    </source>
</evidence>
<gene>
    <name evidence="2" type="ORF">AGLY_014471</name>
</gene>
<keyword evidence="3" id="KW-1185">Reference proteome</keyword>
<accession>A0A6G0T582</accession>
<comment type="caution">
    <text evidence="2">The sequence shown here is derived from an EMBL/GenBank/DDBJ whole genome shotgun (WGS) entry which is preliminary data.</text>
</comment>
<name>A0A6G0T582_APHGL</name>
<dbReference type="AlphaFoldDB" id="A0A6G0T582"/>